<evidence type="ECO:0000313" key="2">
    <source>
        <dbReference type="Proteomes" id="UP000594014"/>
    </source>
</evidence>
<reference evidence="1" key="1">
    <citation type="submission" date="2019-08" db="EMBL/GenBank/DDBJ databases">
        <title>Genome sequence of Clostridiales bacterium MT110.</title>
        <authorList>
            <person name="Cao J."/>
        </authorList>
    </citation>
    <scope>NUCLEOTIDE SEQUENCE</scope>
    <source>
        <strain evidence="1">MT110</strain>
    </source>
</reference>
<evidence type="ECO:0000313" key="1">
    <source>
        <dbReference type="EMBL" id="QOX65722.1"/>
    </source>
</evidence>
<organism evidence="1 2">
    <name type="scientific">Anoxybacterium hadale</name>
    <dbReference type="NCBI Taxonomy" id="3408580"/>
    <lineage>
        <taxon>Bacteria</taxon>
        <taxon>Bacillati</taxon>
        <taxon>Bacillota</taxon>
        <taxon>Clostridia</taxon>
        <taxon>Peptostreptococcales</taxon>
        <taxon>Anaerovoracaceae</taxon>
        <taxon>Anoxybacterium</taxon>
    </lineage>
</organism>
<keyword evidence="2" id="KW-1185">Reference proteome</keyword>
<proteinExistence type="predicted"/>
<name>A0ACD1AH19_9FIRM</name>
<dbReference type="EMBL" id="CP042469">
    <property type="protein sequence ID" value="QOX65722.1"/>
    <property type="molecule type" value="Genomic_DNA"/>
</dbReference>
<sequence length="521" mass="61360">MRRWCPMADIQNLIKTINNKFTNNASTVSKIYRDEPILKTAAQMANYTPPKYREMRNLVKSSPVFYASDAAQIFYEQGKFMEDHTDDYQYHGEFQSYFPTYRYMTDQQLRGYFSWRTKVRDGIIEKTSLSFVFVYIYELLMQIGVSTAEEGFYKIKDFWQYYKDIDPKISHYIKLWLKDYVIFNGLEKHLLEDFTDIHYDHAVLTLINCHSHSVSEVFSALNTLSSYNLENSRFYKLYSDDVEHVVYHVFSELTEYYHKNRKNSICEKFFGKIAVDTYVMFNAAVFYNHEKHRDCVYEINAICKYRCKDGKWTYERFIFLKDKNKYIGELLKTIDFIMRQEYDFKSTLKVDKVIKVYQDIIQKVTRGLLEDKKKKSVPKIEIDISKLQTIRRTALETQNKLIVEDAEKIMIPEPVADRAIQADTEAQTDTEAQADTATQADAASQKDAANLSSIEYEFMKCLLYGKDYSDLIKSNGLMLSVLIDSINEKIFDIFSDTVLIFEGENPELIEDYEAELKEIIV</sequence>
<dbReference type="Proteomes" id="UP000594014">
    <property type="component" value="Chromosome"/>
</dbReference>
<gene>
    <name evidence="1" type="ORF">FRZ06_21410</name>
</gene>
<accession>A0ACD1AH19</accession>
<protein>
    <submittedName>
        <fullName evidence="1">Uncharacterized protein</fullName>
    </submittedName>
</protein>